<dbReference type="InterPro" id="IPR050237">
    <property type="entry name" value="ATP-dep_AMP-bd_enzyme"/>
</dbReference>
<dbReference type="PANTHER" id="PTHR43767:SF12">
    <property type="entry name" value="AMP-DEPENDENT SYNTHETASE AND LIGASE"/>
    <property type="match status" value="1"/>
</dbReference>
<dbReference type="Proteomes" id="UP000469215">
    <property type="component" value="Unassembled WGS sequence"/>
</dbReference>
<evidence type="ECO:0000259" key="4">
    <source>
        <dbReference type="Pfam" id="PF00501"/>
    </source>
</evidence>
<feature type="compositionally biased region" description="Low complexity" evidence="3">
    <location>
        <begin position="498"/>
        <end position="511"/>
    </location>
</feature>
<dbReference type="GO" id="GO:0016877">
    <property type="term" value="F:ligase activity, forming carbon-sulfur bonds"/>
    <property type="evidence" value="ECO:0007669"/>
    <property type="project" value="UniProtKB-ARBA"/>
</dbReference>
<organism evidence="6 7">
    <name type="scientific">Brevibacterium rongguiense</name>
    <dbReference type="NCBI Taxonomy" id="2695267"/>
    <lineage>
        <taxon>Bacteria</taxon>
        <taxon>Bacillati</taxon>
        <taxon>Actinomycetota</taxon>
        <taxon>Actinomycetes</taxon>
        <taxon>Micrococcales</taxon>
        <taxon>Brevibacteriaceae</taxon>
        <taxon>Brevibacterium</taxon>
    </lineage>
</organism>
<sequence length="511" mass="54683">MKLTAMLRASADRAPGAEALVAGARRWTYAQLVADVDRAAGALAQLGIGQGDRVAVMTFNEPEFILAAFGAWELGAVLVPVNHKMKPPEVAYTVGHCGAALGIASPELLPTVRAGAPEIEWLGTSGAEGFAERLAVAPPFGEAHADDAAPAEILYTSGTTSAPKGCVLSHRALTQLAVLLSLNLDARRDERMLVAMPIWHSAPINVCVLPTLFMGGTVVLQREYHPVETFELIAAERITTFFGPTVAFLAPFRALAGSGREVADFDFSTMRRWLFGGAPIDAAAVERIVQTYRPGGHYQLFGMTETGPSGAVLLPHEQQVKPGSIGAAAMLGARMRVVDADGHDIRPGQTGEVWFLTDTVMDGYLDNPEATAAAFEGPWYRTGDIARMDDDGFYYIVDRLKDVIIVGGENVFSLEVEEAIATHPRVADVAVVGRPDPEWGQQLVAHITTSEGADLTVDELQDYLAPRLARYKIPRQVVMSAELPRNPSGKLLKHQLRAEAASEPADSASGG</sequence>
<dbReference type="InterPro" id="IPR000873">
    <property type="entry name" value="AMP-dep_synth/lig_dom"/>
</dbReference>
<protein>
    <submittedName>
        <fullName evidence="6">AMP-binding protein</fullName>
    </submittedName>
</protein>
<gene>
    <name evidence="6" type="ORF">GSY69_00875</name>
</gene>
<evidence type="ECO:0000256" key="1">
    <source>
        <dbReference type="ARBA" id="ARBA00006432"/>
    </source>
</evidence>
<dbReference type="PANTHER" id="PTHR43767">
    <property type="entry name" value="LONG-CHAIN-FATTY-ACID--COA LIGASE"/>
    <property type="match status" value="1"/>
</dbReference>
<accession>A0A6N9H3E1</accession>
<dbReference type="Pfam" id="PF00501">
    <property type="entry name" value="AMP-binding"/>
    <property type="match status" value="1"/>
</dbReference>
<reference evidence="6 7" key="1">
    <citation type="submission" date="2020-01" db="EMBL/GenBank/DDBJ databases">
        <authorList>
            <person name="Deng T."/>
        </authorList>
    </citation>
    <scope>NUCLEOTIDE SEQUENCE [LARGE SCALE GENOMIC DNA]</scope>
    <source>
        <strain evidence="6 7">5221</strain>
    </source>
</reference>
<dbReference type="Gene3D" id="3.30.300.30">
    <property type="match status" value="1"/>
</dbReference>
<dbReference type="EMBL" id="WWEQ01000002">
    <property type="protein sequence ID" value="MYM18567.1"/>
    <property type="molecule type" value="Genomic_DNA"/>
</dbReference>
<comment type="caution">
    <text evidence="6">The sequence shown here is derived from an EMBL/GenBank/DDBJ whole genome shotgun (WGS) entry which is preliminary data.</text>
</comment>
<proteinExistence type="inferred from homology"/>
<keyword evidence="2" id="KW-0436">Ligase</keyword>
<dbReference type="FunFam" id="3.30.300.30:FF:000008">
    <property type="entry name" value="2,3-dihydroxybenzoate-AMP ligase"/>
    <property type="match status" value="1"/>
</dbReference>
<dbReference type="InterPro" id="IPR020845">
    <property type="entry name" value="AMP-binding_CS"/>
</dbReference>
<dbReference type="RefSeq" id="WP_160952031.1">
    <property type="nucleotide sequence ID" value="NZ_WWEQ01000002.1"/>
</dbReference>
<evidence type="ECO:0000259" key="5">
    <source>
        <dbReference type="Pfam" id="PF13193"/>
    </source>
</evidence>
<dbReference type="Pfam" id="PF13193">
    <property type="entry name" value="AMP-binding_C"/>
    <property type="match status" value="1"/>
</dbReference>
<dbReference type="PROSITE" id="PS00455">
    <property type="entry name" value="AMP_BINDING"/>
    <property type="match status" value="1"/>
</dbReference>
<dbReference type="SUPFAM" id="SSF56801">
    <property type="entry name" value="Acetyl-CoA synthetase-like"/>
    <property type="match status" value="1"/>
</dbReference>
<dbReference type="Gene3D" id="3.40.50.12780">
    <property type="entry name" value="N-terminal domain of ligase-like"/>
    <property type="match status" value="1"/>
</dbReference>
<comment type="similarity">
    <text evidence="1">Belongs to the ATP-dependent AMP-binding enzyme family.</text>
</comment>
<name>A0A6N9H3E1_9MICO</name>
<evidence type="ECO:0000313" key="7">
    <source>
        <dbReference type="Proteomes" id="UP000469215"/>
    </source>
</evidence>
<evidence type="ECO:0000256" key="3">
    <source>
        <dbReference type="SAM" id="MobiDB-lite"/>
    </source>
</evidence>
<feature type="domain" description="AMP-dependent synthetase/ligase" evidence="4">
    <location>
        <begin position="8"/>
        <end position="365"/>
    </location>
</feature>
<feature type="region of interest" description="Disordered" evidence="3">
    <location>
        <begin position="490"/>
        <end position="511"/>
    </location>
</feature>
<feature type="domain" description="AMP-binding enzyme C-terminal" evidence="5">
    <location>
        <begin position="415"/>
        <end position="490"/>
    </location>
</feature>
<dbReference type="InterPro" id="IPR045851">
    <property type="entry name" value="AMP-bd_C_sf"/>
</dbReference>
<evidence type="ECO:0000313" key="6">
    <source>
        <dbReference type="EMBL" id="MYM18567.1"/>
    </source>
</evidence>
<dbReference type="InterPro" id="IPR025110">
    <property type="entry name" value="AMP-bd_C"/>
</dbReference>
<dbReference type="InterPro" id="IPR042099">
    <property type="entry name" value="ANL_N_sf"/>
</dbReference>
<dbReference type="AlphaFoldDB" id="A0A6N9H3E1"/>
<evidence type="ECO:0000256" key="2">
    <source>
        <dbReference type="ARBA" id="ARBA00022598"/>
    </source>
</evidence>
<keyword evidence="7" id="KW-1185">Reference proteome</keyword>